<name>A9WNY0_RENSM</name>
<dbReference type="InterPro" id="IPR055170">
    <property type="entry name" value="GFO_IDH_MocA-like_dom"/>
</dbReference>
<reference evidence="6" key="1">
    <citation type="journal article" date="2008" name="J. Bacteriol.">
        <title>Genome sequence of the fish pathogen Renibacterium salmoninarum suggests reductive evolution away from an environmental Arthrobacter ancestor.</title>
        <authorList>
            <person name="Wiens G.D."/>
            <person name="Rockey D.D."/>
            <person name="Wu Z."/>
            <person name="Chang J."/>
            <person name="Levy R."/>
            <person name="Crane S."/>
            <person name="Chen D.S."/>
            <person name="Capri G.R."/>
            <person name="Burnett J.R."/>
            <person name="Sudheesh P.S."/>
            <person name="Schipma M.J."/>
            <person name="Burd H."/>
            <person name="Bhattacharyya A."/>
            <person name="Rhodes L.D."/>
            <person name="Kaul R."/>
            <person name="Strom M.S."/>
        </authorList>
    </citation>
    <scope>NUCLEOTIDE SEQUENCE [LARGE SCALE GENOMIC DNA]</scope>
    <source>
        <strain evidence="6">ATCC 33209 / DSM 20767 / JCM 11484 / NBRC 15589 / NCIMB 2235</strain>
    </source>
</reference>
<dbReference type="RefSeq" id="WP_012244466.1">
    <property type="nucleotide sequence ID" value="NC_010168.1"/>
</dbReference>
<dbReference type="InterPro" id="IPR036291">
    <property type="entry name" value="NAD(P)-bd_dom_sf"/>
</dbReference>
<dbReference type="PANTHER" id="PTHR43818">
    <property type="entry name" value="BCDNA.GH03377"/>
    <property type="match status" value="1"/>
</dbReference>
<dbReference type="HOGENOM" id="CLU_023194_1_4_11"/>
<keyword evidence="6" id="KW-1185">Reference proteome</keyword>
<dbReference type="Gene3D" id="3.40.50.720">
    <property type="entry name" value="NAD(P)-binding Rossmann-like Domain"/>
    <property type="match status" value="1"/>
</dbReference>
<evidence type="ECO:0000313" key="5">
    <source>
        <dbReference type="EMBL" id="ABY22775.1"/>
    </source>
</evidence>
<feature type="domain" description="Gfo/Idh/MocA-like oxidoreductase N-terminal" evidence="3">
    <location>
        <begin position="21"/>
        <end position="138"/>
    </location>
</feature>
<accession>A9WNY0</accession>
<proteinExistence type="predicted"/>
<sequence>MTSHINPVDEQATEATSKLTLGVIGLGAMGSKLLEATIGHADFDVAVAADSNAASRASASTLISGLRTVASADEVLTDPSIDAVYIATPPESHATLTLAALAQGKHVFCEKPLTIQLDQGQAMVEAAKESGKICAVNFALSDRNSIIHLEQSIRAGELGELRGAEIRLQFPQWPREFQSHAGWLAEREQGGFIREVLSHFIYLTQRMLGTLDVKAHDVRFPDDGGSEIWLSALLTADDVPVQIHASAGAASHENYEWYLWGTERSYLLKDCGKLSQHQGNGWQPVELPANRGGEDTRLSLFAAAIRGAERPNLASFEEAFGVQKVVEALLS</sequence>
<evidence type="ECO:0000256" key="2">
    <source>
        <dbReference type="ARBA" id="ARBA00023027"/>
    </source>
</evidence>
<dbReference type="STRING" id="288705.RSal33209_1036"/>
<dbReference type="InterPro" id="IPR050463">
    <property type="entry name" value="Gfo/Idh/MocA_oxidrdct_glycsds"/>
</dbReference>
<dbReference type="eggNOG" id="COG0673">
    <property type="taxonomic scope" value="Bacteria"/>
</dbReference>
<evidence type="ECO:0000259" key="4">
    <source>
        <dbReference type="Pfam" id="PF22725"/>
    </source>
</evidence>
<dbReference type="InterPro" id="IPR000683">
    <property type="entry name" value="Gfo/Idh/MocA-like_OxRdtase_N"/>
</dbReference>
<feature type="domain" description="GFO/IDH/MocA-like oxidoreductase" evidence="4">
    <location>
        <begin position="148"/>
        <end position="265"/>
    </location>
</feature>
<dbReference type="Gene3D" id="3.30.360.10">
    <property type="entry name" value="Dihydrodipicolinate Reductase, domain 2"/>
    <property type="match status" value="1"/>
</dbReference>
<evidence type="ECO:0000313" key="6">
    <source>
        <dbReference type="Proteomes" id="UP000002007"/>
    </source>
</evidence>
<dbReference type="KEGG" id="rsa:RSal33209_1036"/>
<organism evidence="5 6">
    <name type="scientific">Renibacterium salmoninarum (strain ATCC 33209 / DSM 20767 / JCM 11484 / NBRC 15589 / NCIMB 2235)</name>
    <dbReference type="NCBI Taxonomy" id="288705"/>
    <lineage>
        <taxon>Bacteria</taxon>
        <taxon>Bacillati</taxon>
        <taxon>Actinomycetota</taxon>
        <taxon>Actinomycetes</taxon>
        <taxon>Micrococcales</taxon>
        <taxon>Micrococcaceae</taxon>
        <taxon>Renibacterium</taxon>
    </lineage>
</organism>
<gene>
    <name evidence="5" type="ordered locus">RSal33209_1036</name>
</gene>
<keyword evidence="1" id="KW-0560">Oxidoreductase</keyword>
<dbReference type="SUPFAM" id="SSF55347">
    <property type="entry name" value="Glyceraldehyde-3-phosphate dehydrogenase-like, C-terminal domain"/>
    <property type="match status" value="1"/>
</dbReference>
<evidence type="ECO:0000256" key="1">
    <source>
        <dbReference type="ARBA" id="ARBA00023002"/>
    </source>
</evidence>
<evidence type="ECO:0000259" key="3">
    <source>
        <dbReference type="Pfam" id="PF01408"/>
    </source>
</evidence>
<protein>
    <submittedName>
        <fullName evidence="5">NAD-dependant oxidoreductase</fullName>
    </submittedName>
</protein>
<dbReference type="GO" id="GO:0000166">
    <property type="term" value="F:nucleotide binding"/>
    <property type="evidence" value="ECO:0007669"/>
    <property type="project" value="InterPro"/>
</dbReference>
<keyword evidence="2" id="KW-0520">NAD</keyword>
<dbReference type="AlphaFoldDB" id="A9WNY0"/>
<dbReference type="EMBL" id="CP000910">
    <property type="protein sequence ID" value="ABY22775.1"/>
    <property type="molecule type" value="Genomic_DNA"/>
</dbReference>
<dbReference type="PANTHER" id="PTHR43818:SF11">
    <property type="entry name" value="BCDNA.GH03377"/>
    <property type="match status" value="1"/>
</dbReference>
<dbReference type="GO" id="GO:0016491">
    <property type="term" value="F:oxidoreductase activity"/>
    <property type="evidence" value="ECO:0007669"/>
    <property type="project" value="UniProtKB-KW"/>
</dbReference>
<dbReference type="Proteomes" id="UP000002007">
    <property type="component" value="Chromosome"/>
</dbReference>
<dbReference type="Pfam" id="PF22725">
    <property type="entry name" value="GFO_IDH_MocA_C3"/>
    <property type="match status" value="1"/>
</dbReference>
<dbReference type="Pfam" id="PF01408">
    <property type="entry name" value="GFO_IDH_MocA"/>
    <property type="match status" value="1"/>
</dbReference>
<dbReference type="SUPFAM" id="SSF51735">
    <property type="entry name" value="NAD(P)-binding Rossmann-fold domains"/>
    <property type="match status" value="1"/>
</dbReference>